<evidence type="ECO:0000313" key="10">
    <source>
        <dbReference type="EMBL" id="RKQ63712.1"/>
    </source>
</evidence>
<evidence type="ECO:0000256" key="2">
    <source>
        <dbReference type="ARBA" id="ARBA00008017"/>
    </source>
</evidence>
<feature type="transmembrane region" description="Helical" evidence="7">
    <location>
        <begin position="100"/>
        <end position="119"/>
    </location>
</feature>
<dbReference type="EMBL" id="RBIE01000001">
    <property type="protein sequence ID" value="RKQ63712.1"/>
    <property type="molecule type" value="Genomic_DNA"/>
</dbReference>
<evidence type="ECO:0000256" key="4">
    <source>
        <dbReference type="ARBA" id="ARBA00022692"/>
    </source>
</evidence>
<dbReference type="RefSeq" id="WP_121169950.1">
    <property type="nucleotide sequence ID" value="NZ_RBIE01000001.1"/>
</dbReference>
<dbReference type="InterPro" id="IPR023408">
    <property type="entry name" value="MscS_beta-dom_sf"/>
</dbReference>
<dbReference type="Proteomes" id="UP000280881">
    <property type="component" value="Unassembled WGS sequence"/>
</dbReference>
<dbReference type="InterPro" id="IPR049278">
    <property type="entry name" value="MS_channel_C"/>
</dbReference>
<feature type="transmembrane region" description="Helical" evidence="7">
    <location>
        <begin position="161"/>
        <end position="179"/>
    </location>
</feature>
<keyword evidence="6 7" id="KW-0472">Membrane</keyword>
<evidence type="ECO:0000313" key="11">
    <source>
        <dbReference type="Proteomes" id="UP000280881"/>
    </source>
</evidence>
<dbReference type="Gene3D" id="2.30.30.60">
    <property type="match status" value="1"/>
</dbReference>
<dbReference type="OrthoDB" id="9809206at2"/>
<feature type="transmembrane region" description="Helical" evidence="7">
    <location>
        <begin position="275"/>
        <end position="296"/>
    </location>
</feature>
<protein>
    <submittedName>
        <fullName evidence="10">Mechanosensitive ion channel-like protein</fullName>
    </submittedName>
</protein>
<dbReference type="AlphaFoldDB" id="A0A420W8W5"/>
<organism evidence="10 11">
    <name type="scientific">Thermovibrio guaymasensis</name>
    <dbReference type="NCBI Taxonomy" id="240167"/>
    <lineage>
        <taxon>Bacteria</taxon>
        <taxon>Pseudomonadati</taxon>
        <taxon>Aquificota</taxon>
        <taxon>Aquificia</taxon>
        <taxon>Desulfurobacteriales</taxon>
        <taxon>Desulfurobacteriaceae</taxon>
        <taxon>Thermovibrio</taxon>
    </lineage>
</organism>
<sequence>MRLINLQPIIFFTLSVILSLLIENLLRKFAFRKIREKLLADAVVFVLFSLILFWIGWELSNLYKEWNLKETLRNLTLFVSALYLTRATNLITQQGKIGKILAYLSFTSALILSLLFIYLPVQNEKVLKLLIYGKKFFIYLGILSVTWQLSYTFKNETISRVFRYTSFSILTAIFFLWLFEYLKFNFHSLIGIALIILLTAVYTIIYSKLIPKAAEELLEEFTDKDIDVVTANSKRLVTVIYAILAIKILELSSNFSDFFSKIYGVYLIKTDLVKISIGNIVDFTVTALILFSLLGIGKKLVKLFFPKERREVEGGSAEALIFNLGVLFNSIILLSTLGITWKVILPIAGTLGVGLGFGLQTIMNNYVSGFILLFSKKLKVGDIVELPSISISTLGEVQTSVFGKVEDIGILSTIVRTNDGVEISIPNSNFINSPIVNFSLKDPFVRLKVPIGVAYSSDPLKVKEILERVIDELPYVVRFLPKNVQFEELGDSALIFKAMFWIDVRKNVWVKRVVSDFYYKVWYKLKEEGIEIPFPQNDIWFRNKLKLEIEKPSGGKN</sequence>
<evidence type="ECO:0000256" key="3">
    <source>
        <dbReference type="ARBA" id="ARBA00022475"/>
    </source>
</evidence>
<dbReference type="InterPro" id="IPR010920">
    <property type="entry name" value="LSM_dom_sf"/>
</dbReference>
<accession>A0A420W8W5</accession>
<feature type="domain" description="Mechanosensitive ion channel MscS C-terminal" evidence="9">
    <location>
        <begin position="448"/>
        <end position="532"/>
    </location>
</feature>
<feature type="transmembrane region" description="Helical" evidence="7">
    <location>
        <begin position="343"/>
        <end position="367"/>
    </location>
</feature>
<comment type="similarity">
    <text evidence="2">Belongs to the MscS (TC 1.A.23) family.</text>
</comment>
<dbReference type="Pfam" id="PF00924">
    <property type="entry name" value="MS_channel_2nd"/>
    <property type="match status" value="1"/>
</dbReference>
<dbReference type="SUPFAM" id="SSF50182">
    <property type="entry name" value="Sm-like ribonucleoproteins"/>
    <property type="match status" value="1"/>
</dbReference>
<comment type="caution">
    <text evidence="10">The sequence shown here is derived from an EMBL/GenBank/DDBJ whole genome shotgun (WGS) entry which is preliminary data.</text>
</comment>
<keyword evidence="5 7" id="KW-1133">Transmembrane helix</keyword>
<evidence type="ECO:0000259" key="9">
    <source>
        <dbReference type="Pfam" id="PF21082"/>
    </source>
</evidence>
<name>A0A420W8W5_9BACT</name>
<feature type="transmembrane region" description="Helical" evidence="7">
    <location>
        <begin position="6"/>
        <end position="26"/>
    </location>
</feature>
<dbReference type="GO" id="GO:0008381">
    <property type="term" value="F:mechanosensitive monoatomic ion channel activity"/>
    <property type="evidence" value="ECO:0007669"/>
    <property type="project" value="UniProtKB-ARBA"/>
</dbReference>
<keyword evidence="11" id="KW-1185">Reference proteome</keyword>
<feature type="domain" description="Mechanosensitive ion channel MscS" evidence="8">
    <location>
        <begin position="362"/>
        <end position="439"/>
    </location>
</feature>
<keyword evidence="3" id="KW-1003">Cell membrane</keyword>
<dbReference type="Gene3D" id="1.10.287.1260">
    <property type="match status" value="1"/>
</dbReference>
<dbReference type="GO" id="GO:0005886">
    <property type="term" value="C:plasma membrane"/>
    <property type="evidence" value="ECO:0007669"/>
    <property type="project" value="UniProtKB-SubCell"/>
</dbReference>
<evidence type="ECO:0000256" key="7">
    <source>
        <dbReference type="SAM" id="Phobius"/>
    </source>
</evidence>
<gene>
    <name evidence="10" type="ORF">C7457_0592</name>
</gene>
<feature type="transmembrane region" description="Helical" evidence="7">
    <location>
        <begin position="185"/>
        <end position="205"/>
    </location>
</feature>
<proteinExistence type="inferred from homology"/>
<keyword evidence="4 7" id="KW-0812">Transmembrane</keyword>
<evidence type="ECO:0000256" key="1">
    <source>
        <dbReference type="ARBA" id="ARBA00004651"/>
    </source>
</evidence>
<feature type="transmembrane region" description="Helical" evidence="7">
    <location>
        <begin position="131"/>
        <end position="149"/>
    </location>
</feature>
<comment type="subcellular location">
    <subcellularLocation>
        <location evidence="1">Cell membrane</location>
        <topology evidence="1">Multi-pass membrane protein</topology>
    </subcellularLocation>
</comment>
<evidence type="ECO:0000259" key="8">
    <source>
        <dbReference type="Pfam" id="PF00924"/>
    </source>
</evidence>
<dbReference type="SUPFAM" id="SSF82689">
    <property type="entry name" value="Mechanosensitive channel protein MscS (YggB), C-terminal domain"/>
    <property type="match status" value="1"/>
</dbReference>
<dbReference type="InterPro" id="IPR006685">
    <property type="entry name" value="MscS_channel_2nd"/>
</dbReference>
<dbReference type="Gene3D" id="3.30.70.100">
    <property type="match status" value="1"/>
</dbReference>
<dbReference type="PANTHER" id="PTHR30347:SF1">
    <property type="entry name" value="MECHANOSENSITIVE CHANNEL MSCK"/>
    <property type="match status" value="1"/>
</dbReference>
<reference evidence="10 11" key="1">
    <citation type="submission" date="2018-10" db="EMBL/GenBank/DDBJ databases">
        <title>Genomic Encyclopedia of Type Strains, Phase IV (KMG-IV): sequencing the most valuable type-strain genomes for metagenomic binning, comparative biology and taxonomic classification.</title>
        <authorList>
            <person name="Goeker M."/>
        </authorList>
    </citation>
    <scope>NUCLEOTIDE SEQUENCE [LARGE SCALE GENOMIC DNA]</scope>
    <source>
        <strain evidence="10 11">DSM 15521</strain>
    </source>
</reference>
<feature type="transmembrane region" description="Helical" evidence="7">
    <location>
        <begin position="317"/>
        <end position="337"/>
    </location>
</feature>
<dbReference type="InterPro" id="IPR011066">
    <property type="entry name" value="MscS_channel_C_sf"/>
</dbReference>
<feature type="transmembrane region" description="Helical" evidence="7">
    <location>
        <begin position="38"/>
        <end position="57"/>
    </location>
</feature>
<dbReference type="PANTHER" id="PTHR30347">
    <property type="entry name" value="POTASSIUM CHANNEL RELATED"/>
    <property type="match status" value="1"/>
</dbReference>
<dbReference type="InterPro" id="IPR052702">
    <property type="entry name" value="MscS-like_channel"/>
</dbReference>
<dbReference type="Pfam" id="PF21082">
    <property type="entry name" value="MS_channel_3rd"/>
    <property type="match status" value="1"/>
</dbReference>
<evidence type="ECO:0000256" key="6">
    <source>
        <dbReference type="ARBA" id="ARBA00023136"/>
    </source>
</evidence>
<evidence type="ECO:0000256" key="5">
    <source>
        <dbReference type="ARBA" id="ARBA00022989"/>
    </source>
</evidence>